<proteinExistence type="predicted"/>
<evidence type="ECO:0000313" key="2">
    <source>
        <dbReference type="Proteomes" id="UP001604336"/>
    </source>
</evidence>
<name>A0ABD1VAL0_9LAMI</name>
<keyword evidence="1" id="KW-0648">Protein biosynthesis</keyword>
<sequence length="126" mass="14581">MGLVLAPKQSHVLPDMEELSFTDSELDYHVRNALKAAVQGDRDFYNQLVAVMHHKERLVPEEVALLVLRFEELEEEYKRQNRAQIAGDEFWEQKDKKRIEDRGTGSKILQPGSRVLSFFFFSLAGT</sequence>
<gene>
    <name evidence="1" type="ORF">Adt_07721</name>
</gene>
<keyword evidence="1" id="KW-0396">Initiation factor</keyword>
<dbReference type="AlphaFoldDB" id="A0ABD1VAL0"/>
<comment type="caution">
    <text evidence="1">The sequence shown here is derived from an EMBL/GenBank/DDBJ whole genome shotgun (WGS) entry which is preliminary data.</text>
</comment>
<evidence type="ECO:0000313" key="1">
    <source>
        <dbReference type="EMBL" id="KAL2534370.1"/>
    </source>
</evidence>
<protein>
    <submittedName>
        <fullName evidence="1">RNA polymerase I-specific transcription initiation factor RRN3</fullName>
    </submittedName>
</protein>
<dbReference type="EMBL" id="JBFOLK010000002">
    <property type="protein sequence ID" value="KAL2534370.1"/>
    <property type="molecule type" value="Genomic_DNA"/>
</dbReference>
<dbReference type="GO" id="GO:0003743">
    <property type="term" value="F:translation initiation factor activity"/>
    <property type="evidence" value="ECO:0007669"/>
    <property type="project" value="UniProtKB-KW"/>
</dbReference>
<keyword evidence="2" id="KW-1185">Reference proteome</keyword>
<organism evidence="1 2">
    <name type="scientific">Abeliophyllum distichum</name>
    <dbReference type="NCBI Taxonomy" id="126358"/>
    <lineage>
        <taxon>Eukaryota</taxon>
        <taxon>Viridiplantae</taxon>
        <taxon>Streptophyta</taxon>
        <taxon>Embryophyta</taxon>
        <taxon>Tracheophyta</taxon>
        <taxon>Spermatophyta</taxon>
        <taxon>Magnoliopsida</taxon>
        <taxon>eudicotyledons</taxon>
        <taxon>Gunneridae</taxon>
        <taxon>Pentapetalae</taxon>
        <taxon>asterids</taxon>
        <taxon>lamiids</taxon>
        <taxon>Lamiales</taxon>
        <taxon>Oleaceae</taxon>
        <taxon>Forsythieae</taxon>
        <taxon>Abeliophyllum</taxon>
    </lineage>
</organism>
<dbReference type="Proteomes" id="UP001604336">
    <property type="component" value="Unassembled WGS sequence"/>
</dbReference>
<accession>A0ABD1VAL0</accession>
<reference evidence="2" key="1">
    <citation type="submission" date="2024-07" db="EMBL/GenBank/DDBJ databases">
        <title>Two chromosome-level genome assemblies of Korean endemic species Abeliophyllum distichum and Forsythia ovata (Oleaceae).</title>
        <authorList>
            <person name="Jang H."/>
        </authorList>
    </citation>
    <scope>NUCLEOTIDE SEQUENCE [LARGE SCALE GENOMIC DNA]</scope>
</reference>